<evidence type="ECO:0000313" key="1">
    <source>
        <dbReference type="EMBL" id="GAA1981582.1"/>
    </source>
</evidence>
<name>A0ABN2S7U3_9ACTN</name>
<evidence type="ECO:0008006" key="3">
    <source>
        <dbReference type="Google" id="ProtNLM"/>
    </source>
</evidence>
<evidence type="ECO:0000313" key="2">
    <source>
        <dbReference type="Proteomes" id="UP001499854"/>
    </source>
</evidence>
<protein>
    <recommendedName>
        <fullName evidence="3">Secreted protein</fullName>
    </recommendedName>
</protein>
<comment type="caution">
    <text evidence="1">The sequence shown here is derived from an EMBL/GenBank/DDBJ whole genome shotgun (WGS) entry which is preliminary data.</text>
</comment>
<dbReference type="EMBL" id="BAAAQM010000028">
    <property type="protein sequence ID" value="GAA1981582.1"/>
    <property type="molecule type" value="Genomic_DNA"/>
</dbReference>
<accession>A0ABN2S7U3</accession>
<gene>
    <name evidence="1" type="ORF">GCM10009838_48580</name>
</gene>
<keyword evidence="2" id="KW-1185">Reference proteome</keyword>
<dbReference type="Proteomes" id="UP001499854">
    <property type="component" value="Unassembled WGS sequence"/>
</dbReference>
<proteinExistence type="predicted"/>
<reference evidence="1 2" key="1">
    <citation type="journal article" date="2019" name="Int. J. Syst. Evol. Microbiol.">
        <title>The Global Catalogue of Microorganisms (GCM) 10K type strain sequencing project: providing services to taxonomists for standard genome sequencing and annotation.</title>
        <authorList>
            <consortium name="The Broad Institute Genomics Platform"/>
            <consortium name="The Broad Institute Genome Sequencing Center for Infectious Disease"/>
            <person name="Wu L."/>
            <person name="Ma J."/>
        </authorList>
    </citation>
    <scope>NUCLEOTIDE SEQUENCE [LARGE SCALE GENOMIC DNA]</scope>
    <source>
        <strain evidence="1 2">JCM 16013</strain>
    </source>
</reference>
<organism evidence="1 2">
    <name type="scientific">Catenulispora subtropica</name>
    <dbReference type="NCBI Taxonomy" id="450798"/>
    <lineage>
        <taxon>Bacteria</taxon>
        <taxon>Bacillati</taxon>
        <taxon>Actinomycetota</taxon>
        <taxon>Actinomycetes</taxon>
        <taxon>Catenulisporales</taxon>
        <taxon>Catenulisporaceae</taxon>
        <taxon>Catenulispora</taxon>
    </lineage>
</organism>
<sequence>MLMNVNMKAGAAVAAVVLLLFLIVRPTSSGHHFKVTATEYDCNVKIVDDPRPLNRQILATVGIKCATTPKETDFMLQLQYRKDSGAQWANIGDARKYTGPPTKDYTDINITQPCKAGDWRIAYQLMGVAASIGSNFQEPQQFGDGKSISQSQCDNS</sequence>